<evidence type="ECO:0000256" key="2">
    <source>
        <dbReference type="ARBA" id="ARBA00022729"/>
    </source>
</evidence>
<dbReference type="InterPro" id="IPR032675">
    <property type="entry name" value="LRR_dom_sf"/>
</dbReference>
<dbReference type="Gene3D" id="3.80.10.10">
    <property type="entry name" value="Ribonuclease Inhibitor"/>
    <property type="match status" value="1"/>
</dbReference>
<dbReference type="SUPFAM" id="SSF52058">
    <property type="entry name" value="L domain-like"/>
    <property type="match status" value="1"/>
</dbReference>
<organism evidence="5 6">
    <name type="scientific">Escallonia herrerae</name>
    <dbReference type="NCBI Taxonomy" id="1293975"/>
    <lineage>
        <taxon>Eukaryota</taxon>
        <taxon>Viridiplantae</taxon>
        <taxon>Streptophyta</taxon>
        <taxon>Embryophyta</taxon>
        <taxon>Tracheophyta</taxon>
        <taxon>Spermatophyta</taxon>
        <taxon>Magnoliopsida</taxon>
        <taxon>eudicotyledons</taxon>
        <taxon>Gunneridae</taxon>
        <taxon>Pentapetalae</taxon>
        <taxon>asterids</taxon>
        <taxon>campanulids</taxon>
        <taxon>Escalloniales</taxon>
        <taxon>Escalloniaceae</taxon>
        <taxon>Escallonia</taxon>
    </lineage>
</organism>
<comment type="caution">
    <text evidence="5">The sequence shown here is derived from an EMBL/GenBank/DDBJ whole genome shotgun (WGS) entry which is preliminary data.</text>
</comment>
<feature type="signal peptide" evidence="4">
    <location>
        <begin position="1"/>
        <end position="25"/>
    </location>
</feature>
<sequence length="147" mass="16448">MAMKRSAIETVFLCCVIFGMHISSSKDKADDSISPMERKEQEALYFVVEGFVGSWWNWMVTNPGGLTLSIQEMLSLEEIILANNPNGGNLMTIQWENMQNLVYLDLSSMGLTGSIPNSMTELKIVRFLGLDNNCLSGHIPLRFESHA</sequence>
<gene>
    <name evidence="5" type="ORF">RJ639_008066</name>
</gene>
<evidence type="ECO:0000256" key="3">
    <source>
        <dbReference type="ARBA" id="ARBA00023170"/>
    </source>
</evidence>
<keyword evidence="3" id="KW-0675">Receptor</keyword>
<dbReference type="PANTHER" id="PTHR48053:SF44">
    <property type="entry name" value="LEUCINE-RICH REPEAT DOMAIN, L DOMAIN-CONTAINING PROTEIN-RELATED"/>
    <property type="match status" value="1"/>
</dbReference>
<dbReference type="GO" id="GO:0016020">
    <property type="term" value="C:membrane"/>
    <property type="evidence" value="ECO:0007669"/>
    <property type="project" value="UniProtKB-SubCell"/>
</dbReference>
<dbReference type="AlphaFoldDB" id="A0AA88VUU1"/>
<evidence type="ECO:0000313" key="6">
    <source>
        <dbReference type="Proteomes" id="UP001188597"/>
    </source>
</evidence>
<keyword evidence="6" id="KW-1185">Reference proteome</keyword>
<proteinExistence type="predicted"/>
<evidence type="ECO:0000313" key="5">
    <source>
        <dbReference type="EMBL" id="KAK3014438.1"/>
    </source>
</evidence>
<accession>A0AA88VUU1</accession>
<comment type="subcellular location">
    <subcellularLocation>
        <location evidence="1">Membrane</location>
        <topology evidence="1">Single-pass type I membrane protein</topology>
    </subcellularLocation>
</comment>
<evidence type="ECO:0000256" key="4">
    <source>
        <dbReference type="SAM" id="SignalP"/>
    </source>
</evidence>
<dbReference type="Proteomes" id="UP001188597">
    <property type="component" value="Unassembled WGS sequence"/>
</dbReference>
<protein>
    <submittedName>
        <fullName evidence="5">Uncharacterized protein</fullName>
    </submittedName>
</protein>
<dbReference type="InterPro" id="IPR051716">
    <property type="entry name" value="Plant_RL_S/T_kinase"/>
</dbReference>
<evidence type="ECO:0000256" key="1">
    <source>
        <dbReference type="ARBA" id="ARBA00004479"/>
    </source>
</evidence>
<reference evidence="5" key="1">
    <citation type="submission" date="2022-12" db="EMBL/GenBank/DDBJ databases">
        <title>Draft genome assemblies for two species of Escallonia (Escalloniales).</title>
        <authorList>
            <person name="Chanderbali A."/>
            <person name="Dervinis C."/>
            <person name="Anghel I."/>
            <person name="Soltis D."/>
            <person name="Soltis P."/>
            <person name="Zapata F."/>
        </authorList>
    </citation>
    <scope>NUCLEOTIDE SEQUENCE</scope>
    <source>
        <strain evidence="5">UCBG64.0493</strain>
        <tissue evidence="5">Leaf</tissue>
    </source>
</reference>
<dbReference type="InterPro" id="IPR001611">
    <property type="entry name" value="Leu-rich_rpt"/>
</dbReference>
<name>A0AA88VUU1_9ASTE</name>
<dbReference type="Pfam" id="PF00560">
    <property type="entry name" value="LRR_1"/>
    <property type="match status" value="1"/>
</dbReference>
<dbReference type="EMBL" id="JAVXUP010001220">
    <property type="protein sequence ID" value="KAK3014438.1"/>
    <property type="molecule type" value="Genomic_DNA"/>
</dbReference>
<dbReference type="PANTHER" id="PTHR48053">
    <property type="entry name" value="LEUCINE RICH REPEAT FAMILY PROTEIN, EXPRESSED"/>
    <property type="match status" value="1"/>
</dbReference>
<feature type="chain" id="PRO_5041658673" evidence="4">
    <location>
        <begin position="26"/>
        <end position="147"/>
    </location>
</feature>
<keyword evidence="2 4" id="KW-0732">Signal</keyword>